<evidence type="ECO:0000259" key="6">
    <source>
        <dbReference type="PROSITE" id="PS51012"/>
    </source>
</evidence>
<proteinExistence type="inferred from homology"/>
<dbReference type="EMBL" id="JBEUWX010000002">
    <property type="protein sequence ID" value="MFA9949741.1"/>
    <property type="molecule type" value="Genomic_DNA"/>
</dbReference>
<feature type="transmembrane region" description="Helical" evidence="5">
    <location>
        <begin position="61"/>
        <end position="84"/>
    </location>
</feature>
<name>A0ABV4UEG1_9RHOO</name>
<evidence type="ECO:0000313" key="7">
    <source>
        <dbReference type="EMBL" id="MFA9949741.1"/>
    </source>
</evidence>
<feature type="domain" description="ABC transmembrane type-2" evidence="6">
    <location>
        <begin position="29"/>
        <end position="250"/>
    </location>
</feature>
<comment type="caution">
    <text evidence="7">The sequence shown here is derived from an EMBL/GenBank/DDBJ whole genome shotgun (WGS) entry which is preliminary data.</text>
</comment>
<evidence type="ECO:0000256" key="4">
    <source>
        <dbReference type="ARBA" id="ARBA00023136"/>
    </source>
</evidence>
<evidence type="ECO:0000256" key="2">
    <source>
        <dbReference type="ARBA" id="ARBA00022692"/>
    </source>
</evidence>
<feature type="transmembrane region" description="Helical" evidence="5">
    <location>
        <begin position="174"/>
        <end position="193"/>
    </location>
</feature>
<gene>
    <name evidence="7" type="ORF">ABCS64_05260</name>
</gene>
<keyword evidence="8" id="KW-1185">Reference proteome</keyword>
<evidence type="ECO:0000256" key="3">
    <source>
        <dbReference type="ARBA" id="ARBA00022989"/>
    </source>
</evidence>
<evidence type="ECO:0000256" key="1">
    <source>
        <dbReference type="ARBA" id="ARBA00004141"/>
    </source>
</evidence>
<protein>
    <recommendedName>
        <fullName evidence="5">Transport permease protein</fullName>
    </recommendedName>
</protein>
<dbReference type="Pfam" id="PF01061">
    <property type="entry name" value="ABC2_membrane"/>
    <property type="match status" value="1"/>
</dbReference>
<keyword evidence="2 5" id="KW-0812">Transmembrane</keyword>
<accession>A0ABV4UEG1</accession>
<keyword evidence="4 5" id="KW-0472">Membrane</keyword>
<keyword evidence="5" id="KW-1003">Cell membrane</keyword>
<keyword evidence="3 5" id="KW-1133">Transmembrane helix</keyword>
<feature type="transmembrane region" description="Helical" evidence="5">
    <location>
        <begin position="142"/>
        <end position="162"/>
    </location>
</feature>
<dbReference type="PROSITE" id="PS51012">
    <property type="entry name" value="ABC_TM2"/>
    <property type="match status" value="1"/>
</dbReference>
<evidence type="ECO:0000256" key="5">
    <source>
        <dbReference type="RuleBase" id="RU361157"/>
    </source>
</evidence>
<dbReference type="InterPro" id="IPR052522">
    <property type="entry name" value="ABC-2_transport_permease"/>
</dbReference>
<keyword evidence="5" id="KW-0813">Transport</keyword>
<dbReference type="InterPro" id="IPR047817">
    <property type="entry name" value="ABC2_TM_bact-type"/>
</dbReference>
<dbReference type="PANTHER" id="PTHR43332">
    <property type="entry name" value="INNER MEMBRANE TRANSPORT PERMEASE YADH-RELATED"/>
    <property type="match status" value="1"/>
</dbReference>
<feature type="transmembrane region" description="Helical" evidence="5">
    <location>
        <begin position="90"/>
        <end position="110"/>
    </location>
</feature>
<dbReference type="Proteomes" id="UP001574673">
    <property type="component" value="Unassembled WGS sequence"/>
</dbReference>
<comment type="similarity">
    <text evidence="5">Belongs to the ABC-2 integral membrane protein family.</text>
</comment>
<feature type="transmembrane region" description="Helical" evidence="5">
    <location>
        <begin position="227"/>
        <end position="248"/>
    </location>
</feature>
<dbReference type="PRINTS" id="PR00164">
    <property type="entry name" value="ABC2TRNSPORT"/>
</dbReference>
<dbReference type="InterPro" id="IPR013525">
    <property type="entry name" value="ABC2_TM"/>
</dbReference>
<dbReference type="RefSeq" id="WP_418890850.1">
    <property type="nucleotide sequence ID" value="NZ_JBEUWX010000002.1"/>
</dbReference>
<dbReference type="PANTHER" id="PTHR43332:SF2">
    <property type="entry name" value="INNER MEMBRANE TRANSPORT PERMEASE YADH"/>
    <property type="match status" value="1"/>
</dbReference>
<dbReference type="InterPro" id="IPR000412">
    <property type="entry name" value="ABC_2_transport"/>
</dbReference>
<sequence length="252" mass="27145">MSSRSFLSGAMAIFLREMQIFRLRIVRPTYALSSLITPLMYLLVFGLGLGRQVRIDGSDYLSFLIPGLIGMTAMSNAFSWVAGAINFSRFYYRTWALVILAPVSPFAICAGNIAAGLARALIATSLIALTGLAAGWRPMLTPVFPLALLVEMVCFAALGVLVGVKTKTSEEHMAYANFLITPMGFFCGTFFPLDNLPIWLAYPLRALPLTQATIALRSPGFTAEACLALGALALITGVVLFLAVRAVADYAE</sequence>
<dbReference type="PIRSF" id="PIRSF006648">
    <property type="entry name" value="DrrB"/>
    <property type="match status" value="1"/>
</dbReference>
<comment type="subcellular location">
    <subcellularLocation>
        <location evidence="5">Cell inner membrane</location>
        <topology evidence="5">Multi-pass membrane protein</topology>
    </subcellularLocation>
    <subcellularLocation>
        <location evidence="1">Membrane</location>
        <topology evidence="1">Multi-pass membrane protein</topology>
    </subcellularLocation>
</comment>
<feature type="transmembrane region" description="Helical" evidence="5">
    <location>
        <begin position="30"/>
        <end position="49"/>
    </location>
</feature>
<reference evidence="8" key="1">
    <citation type="submission" date="2024-06" db="EMBL/GenBank/DDBJ databases">
        <title>Radixoralia hellwigii gen. nov., sp nov., isolated from a root canal in the human oral cavity.</title>
        <authorList>
            <person name="Bartsch S."/>
            <person name="Wittmer A."/>
            <person name="Schulz A.-K."/>
            <person name="Neumann-Schaal M."/>
            <person name="Wolf J."/>
            <person name="Gronow S."/>
            <person name="Tennert C."/>
            <person name="Haecker G."/>
            <person name="Cieplik F."/>
            <person name="Al-Ahmad A."/>
        </authorList>
    </citation>
    <scope>NUCLEOTIDE SEQUENCE [LARGE SCALE GENOMIC DNA]</scope>
    <source>
        <strain evidence="8">Wk13</strain>
    </source>
</reference>
<evidence type="ECO:0000313" key="8">
    <source>
        <dbReference type="Proteomes" id="UP001574673"/>
    </source>
</evidence>
<organism evidence="7 8">
    <name type="scientific">Dentiradicibacter hellwigii</name>
    <dbReference type="NCBI Taxonomy" id="3149053"/>
    <lineage>
        <taxon>Bacteria</taxon>
        <taxon>Pseudomonadati</taxon>
        <taxon>Pseudomonadota</taxon>
        <taxon>Betaproteobacteria</taxon>
        <taxon>Rhodocyclales</taxon>
        <taxon>Rhodocyclaceae</taxon>
        <taxon>Dentiradicibacter</taxon>
    </lineage>
</organism>